<dbReference type="EMBL" id="JAPTMU010000006">
    <property type="protein sequence ID" value="KAJ4942495.1"/>
    <property type="molecule type" value="Genomic_DNA"/>
</dbReference>
<dbReference type="GO" id="GO:0035197">
    <property type="term" value="F:siRNA binding"/>
    <property type="evidence" value="ECO:0007669"/>
    <property type="project" value="TreeGrafter"/>
</dbReference>
<organism evidence="2 3">
    <name type="scientific">Pogonophryne albipinna</name>
    <dbReference type="NCBI Taxonomy" id="1090488"/>
    <lineage>
        <taxon>Eukaryota</taxon>
        <taxon>Metazoa</taxon>
        <taxon>Chordata</taxon>
        <taxon>Craniata</taxon>
        <taxon>Vertebrata</taxon>
        <taxon>Euteleostomi</taxon>
        <taxon>Actinopterygii</taxon>
        <taxon>Neopterygii</taxon>
        <taxon>Teleostei</taxon>
        <taxon>Neoteleostei</taxon>
        <taxon>Acanthomorphata</taxon>
        <taxon>Eupercaria</taxon>
        <taxon>Perciformes</taxon>
        <taxon>Notothenioidei</taxon>
        <taxon>Pogonophryne</taxon>
    </lineage>
</organism>
<dbReference type="InterPro" id="IPR053858">
    <property type="entry name" value="Arb2_dom"/>
</dbReference>
<dbReference type="GO" id="GO:0005634">
    <property type="term" value="C:nucleus"/>
    <property type="evidence" value="ECO:0007669"/>
    <property type="project" value="TreeGrafter"/>
</dbReference>
<gene>
    <name evidence="2" type="ORF">JOQ06_012361</name>
</gene>
<dbReference type="InterPro" id="IPR048263">
    <property type="entry name" value="Arb2"/>
</dbReference>
<dbReference type="AlphaFoldDB" id="A0AAD6BFB6"/>
<dbReference type="PANTHER" id="PTHR21357">
    <property type="entry name" value="FAM172 FAMILY PROTEIN HOMOLOG CG10038"/>
    <property type="match status" value="1"/>
</dbReference>
<name>A0AAD6BFB6_9TELE</name>
<dbReference type="Proteomes" id="UP001219934">
    <property type="component" value="Unassembled WGS sequence"/>
</dbReference>
<sequence>ALWPRAREGFLPAVKTKEAGDRQGTWDRCFKATGSAGVVSSCGGCRSMNQRETEVKEKVCAVALTDSAHNIWLQETSKGTQDWMQQHCCNWVSSPEPVDTLLDPILRDCPRVSAGDCDYANLKRVWKAQSVVFSSPLH</sequence>
<feature type="domain" description="Arb2" evidence="1">
    <location>
        <begin position="47"/>
        <end position="98"/>
    </location>
</feature>
<dbReference type="PANTHER" id="PTHR21357:SF6">
    <property type="entry name" value="COTRANSCRIPTIONAL REGULATOR FAM172A HOMOLOG"/>
    <property type="match status" value="1"/>
</dbReference>
<keyword evidence="3" id="KW-1185">Reference proteome</keyword>
<comment type="caution">
    <text evidence="2">The sequence shown here is derived from an EMBL/GenBank/DDBJ whole genome shotgun (WGS) entry which is preliminary data.</text>
</comment>
<feature type="non-terminal residue" evidence="2">
    <location>
        <position position="1"/>
    </location>
</feature>
<evidence type="ECO:0000313" key="3">
    <source>
        <dbReference type="Proteomes" id="UP001219934"/>
    </source>
</evidence>
<evidence type="ECO:0000259" key="1">
    <source>
        <dbReference type="Pfam" id="PF22749"/>
    </source>
</evidence>
<dbReference type="Pfam" id="PF22749">
    <property type="entry name" value="Arb2"/>
    <property type="match status" value="1"/>
</dbReference>
<reference evidence="2" key="1">
    <citation type="submission" date="2022-11" db="EMBL/GenBank/DDBJ databases">
        <title>Chromosome-level genome of Pogonophryne albipinna.</title>
        <authorList>
            <person name="Jo E."/>
        </authorList>
    </citation>
    <scope>NUCLEOTIDE SEQUENCE</scope>
    <source>
        <strain evidence="2">SGF0006</strain>
        <tissue evidence="2">Muscle</tissue>
    </source>
</reference>
<protein>
    <recommendedName>
        <fullName evidence="1">Arb2 domain-containing protein</fullName>
    </recommendedName>
</protein>
<proteinExistence type="predicted"/>
<accession>A0AAD6BFB6</accession>
<dbReference type="GO" id="GO:0031048">
    <property type="term" value="P:regulatory ncRNA-mediated heterochromatin formation"/>
    <property type="evidence" value="ECO:0007669"/>
    <property type="project" value="TreeGrafter"/>
</dbReference>
<evidence type="ECO:0000313" key="2">
    <source>
        <dbReference type="EMBL" id="KAJ4942495.1"/>
    </source>
</evidence>